<dbReference type="GO" id="GO:0016020">
    <property type="term" value="C:membrane"/>
    <property type="evidence" value="ECO:0007669"/>
    <property type="project" value="UniProtKB-SubCell"/>
</dbReference>
<evidence type="ECO:0000256" key="3">
    <source>
        <dbReference type="SAM" id="MobiDB-lite"/>
    </source>
</evidence>
<dbReference type="Pfam" id="PF00169">
    <property type="entry name" value="PH"/>
    <property type="match status" value="1"/>
</dbReference>
<dbReference type="PANTHER" id="PTHR14309:SF10">
    <property type="entry name" value="PH DOMAIN-CONTAINING PROTEIN"/>
    <property type="match status" value="1"/>
</dbReference>
<sequence length="310" mass="33992">MHMYVYERQGKGWGEKDIWLTANMSIAGIHRGFLRKYGGFMFKQWKEKYLILTTEGNLMVCRDAEAPADQVVALQSGCEAIVVGREILDLPRLPPGGRRDCCLALILPQDKFLLLLADSPSDCSQWLNMLRKVKESISSPVRSCKRHQSLTPCITDRDPLPDPIREKDPVTRRLSDRGPPSPGIGDTPQTRMRENKSPRPPKSPGLPRSQRSAGCLRHGNSSDARAVRAVYLLMGGAAASSALGYLGSCAPSTHDARPPEHMPPAADFSDMGGGGTYHGCSQAVDSPHFHSFDFEADSDFDAFDCGGFAF</sequence>
<dbReference type="Gene3D" id="2.30.29.30">
    <property type="entry name" value="Pleckstrin-homology domain (PH domain)/Phosphotyrosine-binding domain (PTB)"/>
    <property type="match status" value="1"/>
</dbReference>
<evidence type="ECO:0000313" key="6">
    <source>
        <dbReference type="Proteomes" id="UP001152622"/>
    </source>
</evidence>
<gene>
    <name evidence="5" type="ORF">SKAU_G00322920</name>
</gene>
<keyword evidence="2" id="KW-0472">Membrane</keyword>
<dbReference type="InterPro" id="IPR001849">
    <property type="entry name" value="PH_domain"/>
</dbReference>
<proteinExistence type="predicted"/>
<evidence type="ECO:0000256" key="1">
    <source>
        <dbReference type="ARBA" id="ARBA00004370"/>
    </source>
</evidence>
<comment type="caution">
    <text evidence="5">The sequence shown here is derived from an EMBL/GenBank/DDBJ whole genome shotgun (WGS) entry which is preliminary data.</text>
</comment>
<organism evidence="5 6">
    <name type="scientific">Synaphobranchus kaupii</name>
    <name type="common">Kaup's arrowtooth eel</name>
    <dbReference type="NCBI Taxonomy" id="118154"/>
    <lineage>
        <taxon>Eukaryota</taxon>
        <taxon>Metazoa</taxon>
        <taxon>Chordata</taxon>
        <taxon>Craniata</taxon>
        <taxon>Vertebrata</taxon>
        <taxon>Euteleostomi</taxon>
        <taxon>Actinopterygii</taxon>
        <taxon>Neopterygii</taxon>
        <taxon>Teleostei</taxon>
        <taxon>Anguilliformes</taxon>
        <taxon>Synaphobranchidae</taxon>
        <taxon>Synaphobranchus</taxon>
    </lineage>
</organism>
<dbReference type="InterPro" id="IPR011993">
    <property type="entry name" value="PH-like_dom_sf"/>
</dbReference>
<feature type="domain" description="PH" evidence="4">
    <location>
        <begin position="27"/>
        <end position="135"/>
    </location>
</feature>
<feature type="region of interest" description="Disordered" evidence="3">
    <location>
        <begin position="152"/>
        <end position="220"/>
    </location>
</feature>
<dbReference type="OrthoDB" id="8931680at2759"/>
<dbReference type="SUPFAM" id="SSF50729">
    <property type="entry name" value="PH domain-like"/>
    <property type="match status" value="1"/>
</dbReference>
<comment type="subcellular location">
    <subcellularLocation>
        <location evidence="1">Membrane</location>
    </subcellularLocation>
</comment>
<dbReference type="PANTHER" id="PTHR14309">
    <property type="entry name" value="EXPRESSED PROTEIN"/>
    <property type="match status" value="1"/>
</dbReference>
<feature type="compositionally biased region" description="Basic and acidic residues" evidence="3">
    <location>
        <begin position="155"/>
        <end position="176"/>
    </location>
</feature>
<dbReference type="EMBL" id="JAINUF010000014">
    <property type="protein sequence ID" value="KAJ8342364.1"/>
    <property type="molecule type" value="Genomic_DNA"/>
</dbReference>
<keyword evidence="6" id="KW-1185">Reference proteome</keyword>
<reference evidence="5" key="1">
    <citation type="journal article" date="2023" name="Science">
        <title>Genome structures resolve the early diversification of teleost fishes.</title>
        <authorList>
            <person name="Parey E."/>
            <person name="Louis A."/>
            <person name="Montfort J."/>
            <person name="Bouchez O."/>
            <person name="Roques C."/>
            <person name="Iampietro C."/>
            <person name="Lluch J."/>
            <person name="Castinel A."/>
            <person name="Donnadieu C."/>
            <person name="Desvignes T."/>
            <person name="Floi Bucao C."/>
            <person name="Jouanno E."/>
            <person name="Wen M."/>
            <person name="Mejri S."/>
            <person name="Dirks R."/>
            <person name="Jansen H."/>
            <person name="Henkel C."/>
            <person name="Chen W.J."/>
            <person name="Zahm M."/>
            <person name="Cabau C."/>
            <person name="Klopp C."/>
            <person name="Thompson A.W."/>
            <person name="Robinson-Rechavi M."/>
            <person name="Braasch I."/>
            <person name="Lecointre G."/>
            <person name="Bobe J."/>
            <person name="Postlethwait J.H."/>
            <person name="Berthelot C."/>
            <person name="Roest Crollius H."/>
            <person name="Guiguen Y."/>
        </authorList>
    </citation>
    <scope>NUCLEOTIDE SEQUENCE</scope>
    <source>
        <strain evidence="5">WJC10195</strain>
    </source>
</reference>
<dbReference type="GO" id="GO:0045595">
    <property type="term" value="P:regulation of cell differentiation"/>
    <property type="evidence" value="ECO:0007669"/>
    <property type="project" value="TreeGrafter"/>
</dbReference>
<protein>
    <recommendedName>
        <fullName evidence="4">PH domain-containing protein</fullName>
    </recommendedName>
</protein>
<accession>A0A9Q1EP43</accession>
<evidence type="ECO:0000259" key="4">
    <source>
        <dbReference type="PROSITE" id="PS50003"/>
    </source>
</evidence>
<dbReference type="Proteomes" id="UP001152622">
    <property type="component" value="Chromosome 14"/>
</dbReference>
<dbReference type="InterPro" id="IPR039680">
    <property type="entry name" value="PLEKHB1/2"/>
</dbReference>
<dbReference type="PROSITE" id="PS50003">
    <property type="entry name" value="PH_DOMAIN"/>
    <property type="match status" value="1"/>
</dbReference>
<evidence type="ECO:0000313" key="5">
    <source>
        <dbReference type="EMBL" id="KAJ8342364.1"/>
    </source>
</evidence>
<evidence type="ECO:0000256" key="2">
    <source>
        <dbReference type="ARBA" id="ARBA00023136"/>
    </source>
</evidence>
<dbReference type="AlphaFoldDB" id="A0A9Q1EP43"/>
<name>A0A9Q1EP43_SYNKA</name>
<dbReference type="SMART" id="SM00233">
    <property type="entry name" value="PH"/>
    <property type="match status" value="1"/>
</dbReference>